<proteinExistence type="predicted"/>
<dbReference type="Pfam" id="PF00481">
    <property type="entry name" value="PP2C"/>
    <property type="match status" value="1"/>
</dbReference>
<dbReference type="EMBL" id="VRMN01000002">
    <property type="protein sequence ID" value="KAA8497112.1"/>
    <property type="molecule type" value="Genomic_DNA"/>
</dbReference>
<dbReference type="GO" id="GO:0004722">
    <property type="term" value="F:protein serine/threonine phosphatase activity"/>
    <property type="evidence" value="ECO:0007669"/>
    <property type="project" value="InterPro"/>
</dbReference>
<keyword evidence="3" id="KW-0418">Kinase</keyword>
<dbReference type="OrthoDB" id="10264738at2759"/>
<evidence type="ECO:0000259" key="2">
    <source>
        <dbReference type="PROSITE" id="PS51746"/>
    </source>
</evidence>
<dbReference type="Gene3D" id="3.60.40.10">
    <property type="entry name" value="PPM-type phosphatase domain"/>
    <property type="match status" value="1"/>
</dbReference>
<reference evidence="4" key="1">
    <citation type="journal article" date="2019" name="Nat. Commun.">
        <title>Expansion of phycobilisome linker gene families in mesophilic red algae.</title>
        <authorList>
            <person name="Lee J."/>
            <person name="Kim D."/>
            <person name="Bhattacharya D."/>
            <person name="Yoon H.S."/>
        </authorList>
    </citation>
    <scope>NUCLEOTIDE SEQUENCE [LARGE SCALE GENOMIC DNA]</scope>
    <source>
        <strain evidence="4">CCMP 1328</strain>
    </source>
</reference>
<evidence type="ECO:0000313" key="4">
    <source>
        <dbReference type="Proteomes" id="UP000324585"/>
    </source>
</evidence>
<comment type="caution">
    <text evidence="3">The sequence shown here is derived from an EMBL/GenBank/DDBJ whole genome shotgun (WGS) entry which is preliminary data.</text>
</comment>
<accession>A0A5J4Z1S8</accession>
<name>A0A5J4Z1S8_PORPP</name>
<dbReference type="SMART" id="SM00332">
    <property type="entry name" value="PP2Cc"/>
    <property type="match status" value="1"/>
</dbReference>
<keyword evidence="1" id="KW-0732">Signal</keyword>
<feature type="domain" description="PPM-type phosphatase" evidence="2">
    <location>
        <begin position="17"/>
        <end position="336"/>
    </location>
</feature>
<dbReference type="InterPro" id="IPR001932">
    <property type="entry name" value="PPM-type_phosphatase-like_dom"/>
</dbReference>
<sequence>MAWRLLWVLSCHQGMVRGAVFSAVGTRYGDLNQDRGFVFDEMVGSEPGAYLLAGVFDGHGLLGDHAAQLAVDTVVAWFQEDGIRRRVHETLCQRTDAALREQQVQLILREVIQQTHERILASYDTPPHSAFYGPSGHFHFDEARHQYVSASEPDDKRPLEFGTTAILAFYDIANNTLYTAQLGDSLAALGGSAAETDPDGAKGTISARMLSLPHAHSARNKTERERVMQERNPVRLALHAIRVGPHVLRITRALGHKHLSIEPEFLVVHPQKNEQVLVLGSDGVFDIIGVEDAVRFCVEFDDPAQAAEELVIQATELARVEAEDSVDNTTAVVIFLD</sequence>
<gene>
    <name evidence="3" type="ORF">FVE85_0841</name>
</gene>
<dbReference type="CDD" id="cd00143">
    <property type="entry name" value="PP2Cc"/>
    <property type="match status" value="1"/>
</dbReference>
<protein>
    <submittedName>
        <fullName evidence="3">Protein kinase and PP2C-like domain-containing protein</fullName>
    </submittedName>
</protein>
<keyword evidence="4" id="KW-1185">Reference proteome</keyword>
<dbReference type="SUPFAM" id="SSF81606">
    <property type="entry name" value="PP2C-like"/>
    <property type="match status" value="1"/>
</dbReference>
<dbReference type="PANTHER" id="PTHR47992">
    <property type="entry name" value="PROTEIN PHOSPHATASE"/>
    <property type="match status" value="1"/>
</dbReference>
<evidence type="ECO:0000256" key="1">
    <source>
        <dbReference type="SAM" id="SignalP"/>
    </source>
</evidence>
<dbReference type="GO" id="GO:0016301">
    <property type="term" value="F:kinase activity"/>
    <property type="evidence" value="ECO:0007669"/>
    <property type="project" value="UniProtKB-KW"/>
</dbReference>
<dbReference type="PROSITE" id="PS51746">
    <property type="entry name" value="PPM_2"/>
    <property type="match status" value="1"/>
</dbReference>
<keyword evidence="3" id="KW-0808">Transferase</keyword>
<dbReference type="InterPro" id="IPR036457">
    <property type="entry name" value="PPM-type-like_dom_sf"/>
</dbReference>
<organism evidence="3 4">
    <name type="scientific">Porphyridium purpureum</name>
    <name type="common">Red alga</name>
    <name type="synonym">Porphyridium cruentum</name>
    <dbReference type="NCBI Taxonomy" id="35688"/>
    <lineage>
        <taxon>Eukaryota</taxon>
        <taxon>Rhodophyta</taxon>
        <taxon>Bangiophyceae</taxon>
        <taxon>Porphyridiales</taxon>
        <taxon>Porphyridiaceae</taxon>
        <taxon>Porphyridium</taxon>
    </lineage>
</organism>
<dbReference type="AlphaFoldDB" id="A0A5J4Z1S8"/>
<evidence type="ECO:0000313" key="3">
    <source>
        <dbReference type="EMBL" id="KAA8497112.1"/>
    </source>
</evidence>
<feature type="chain" id="PRO_5023825864" evidence="1">
    <location>
        <begin position="19"/>
        <end position="337"/>
    </location>
</feature>
<dbReference type="InterPro" id="IPR015655">
    <property type="entry name" value="PP2C"/>
</dbReference>
<feature type="signal peptide" evidence="1">
    <location>
        <begin position="1"/>
        <end position="18"/>
    </location>
</feature>
<dbReference type="Proteomes" id="UP000324585">
    <property type="component" value="Unassembled WGS sequence"/>
</dbReference>